<feature type="compositionally biased region" description="Basic and acidic residues" evidence="1">
    <location>
        <begin position="143"/>
        <end position="173"/>
    </location>
</feature>
<reference evidence="2 3" key="1">
    <citation type="journal article" date="2012" name="Science">
        <title>The Paleozoic origin of enzymatic lignin decomposition reconstructed from 31 fungal genomes.</title>
        <authorList>
            <person name="Floudas D."/>
            <person name="Binder M."/>
            <person name="Riley R."/>
            <person name="Barry K."/>
            <person name="Blanchette R.A."/>
            <person name="Henrissat B."/>
            <person name="Martinez A.T."/>
            <person name="Otillar R."/>
            <person name="Spatafora J.W."/>
            <person name="Yadav J.S."/>
            <person name="Aerts A."/>
            <person name="Benoit I."/>
            <person name="Boyd A."/>
            <person name="Carlson A."/>
            <person name="Copeland A."/>
            <person name="Coutinho P.M."/>
            <person name="de Vries R.P."/>
            <person name="Ferreira P."/>
            <person name="Findley K."/>
            <person name="Foster B."/>
            <person name="Gaskell J."/>
            <person name="Glotzer D."/>
            <person name="Gorecki P."/>
            <person name="Heitman J."/>
            <person name="Hesse C."/>
            <person name="Hori C."/>
            <person name="Igarashi K."/>
            <person name="Jurgens J.A."/>
            <person name="Kallen N."/>
            <person name="Kersten P."/>
            <person name="Kohler A."/>
            <person name="Kuees U."/>
            <person name="Kumar T.K.A."/>
            <person name="Kuo A."/>
            <person name="LaButti K."/>
            <person name="Larrondo L.F."/>
            <person name="Lindquist E."/>
            <person name="Ling A."/>
            <person name="Lombard V."/>
            <person name="Lucas S."/>
            <person name="Lundell T."/>
            <person name="Martin R."/>
            <person name="McLaughlin D.J."/>
            <person name="Morgenstern I."/>
            <person name="Morin E."/>
            <person name="Murat C."/>
            <person name="Nagy L.G."/>
            <person name="Nolan M."/>
            <person name="Ohm R.A."/>
            <person name="Patyshakuliyeva A."/>
            <person name="Rokas A."/>
            <person name="Ruiz-Duenas F.J."/>
            <person name="Sabat G."/>
            <person name="Salamov A."/>
            <person name="Samejima M."/>
            <person name="Schmutz J."/>
            <person name="Slot J.C."/>
            <person name="St John F."/>
            <person name="Stenlid J."/>
            <person name="Sun H."/>
            <person name="Sun S."/>
            <person name="Syed K."/>
            <person name="Tsang A."/>
            <person name="Wiebenga A."/>
            <person name="Young D."/>
            <person name="Pisabarro A."/>
            <person name="Eastwood D.C."/>
            <person name="Martin F."/>
            <person name="Cullen D."/>
            <person name="Grigoriev I.V."/>
            <person name="Hibbett D.S."/>
        </authorList>
    </citation>
    <scope>NUCLEOTIDE SEQUENCE [LARGE SCALE GENOMIC DNA]</scope>
    <source>
        <strain evidence="2 3">ATCC 11539</strain>
    </source>
</reference>
<protein>
    <submittedName>
        <fullName evidence="2">Uncharacterized protein</fullName>
    </submittedName>
</protein>
<feature type="compositionally biased region" description="Basic and acidic residues" evidence="1">
    <location>
        <begin position="26"/>
        <end position="39"/>
    </location>
</feature>
<proteinExistence type="predicted"/>
<dbReference type="KEGG" id="gtr:GLOTRDRAFT_134706"/>
<dbReference type="EMBL" id="KB469712">
    <property type="protein sequence ID" value="EPQ49714.1"/>
    <property type="molecule type" value="Genomic_DNA"/>
</dbReference>
<dbReference type="RefSeq" id="XP_007871830.1">
    <property type="nucleotide sequence ID" value="XM_007873639.1"/>
</dbReference>
<keyword evidence="3" id="KW-1185">Reference proteome</keyword>
<dbReference type="AlphaFoldDB" id="S7RBD6"/>
<evidence type="ECO:0000256" key="1">
    <source>
        <dbReference type="SAM" id="MobiDB-lite"/>
    </source>
</evidence>
<dbReference type="Proteomes" id="UP000030669">
    <property type="component" value="Unassembled WGS sequence"/>
</dbReference>
<gene>
    <name evidence="2" type="ORF">GLOTRDRAFT_134706</name>
</gene>
<dbReference type="HOGENOM" id="CLU_1299842_0_0_1"/>
<feature type="compositionally biased region" description="Basic and acidic residues" evidence="1">
    <location>
        <begin position="121"/>
        <end position="135"/>
    </location>
</feature>
<feature type="region of interest" description="Disordered" evidence="1">
    <location>
        <begin position="1"/>
        <end position="190"/>
    </location>
</feature>
<evidence type="ECO:0000313" key="2">
    <source>
        <dbReference type="EMBL" id="EPQ49714.1"/>
    </source>
</evidence>
<accession>S7RBD6</accession>
<evidence type="ECO:0000313" key="3">
    <source>
        <dbReference type="Proteomes" id="UP000030669"/>
    </source>
</evidence>
<name>S7RBD6_GLOTA</name>
<organism evidence="2 3">
    <name type="scientific">Gloeophyllum trabeum (strain ATCC 11539 / FP-39264 / Madison 617)</name>
    <name type="common">Brown rot fungus</name>
    <dbReference type="NCBI Taxonomy" id="670483"/>
    <lineage>
        <taxon>Eukaryota</taxon>
        <taxon>Fungi</taxon>
        <taxon>Dikarya</taxon>
        <taxon>Basidiomycota</taxon>
        <taxon>Agaricomycotina</taxon>
        <taxon>Agaricomycetes</taxon>
        <taxon>Gloeophyllales</taxon>
        <taxon>Gloeophyllaceae</taxon>
        <taxon>Gloeophyllum</taxon>
    </lineage>
</organism>
<sequence>MDGEWRGRGPKWRGNWDLSQPVPVTGEKRKQGDSDEDAGRLPAKIRRKTLPRNATPGPSFVKQQKAANGEFASLGEDDFMVGSTRSRTDARGRNTRKSGEISMLETKGSGKQTRDPNPVDPAKEGLVRKKVDSAKGKGKQKASGREPPKTKVRGKAHDEGGAKGKRGKVEARPRLSPAARDEDDTEELAEPQIFTSSFKIKLRPLKAAAAAK</sequence>
<dbReference type="GeneID" id="19303146"/>